<evidence type="ECO:0000256" key="6">
    <source>
        <dbReference type="RuleBase" id="RU003953"/>
    </source>
</evidence>
<evidence type="ECO:0008006" key="11">
    <source>
        <dbReference type="Google" id="ProtNLM"/>
    </source>
</evidence>
<evidence type="ECO:0000256" key="4">
    <source>
        <dbReference type="ARBA" id="ARBA00022884"/>
    </source>
</evidence>
<reference evidence="9 10" key="1">
    <citation type="journal article" date="2014" name="BMC Genomics">
        <title>Genome sequencing of four Aureobasidium pullulans varieties: biotechnological potential, stress tolerance, and description of new species.</title>
        <authorList>
            <person name="Gostin Ar C."/>
            <person name="Ohm R.A."/>
            <person name="Kogej T."/>
            <person name="Sonjak S."/>
            <person name="Turk M."/>
            <person name="Zajc J."/>
            <person name="Zalar P."/>
            <person name="Grube M."/>
            <person name="Sun H."/>
            <person name="Han J."/>
            <person name="Sharma A."/>
            <person name="Chiniquy J."/>
            <person name="Ngan C.Y."/>
            <person name="Lipzen A."/>
            <person name="Barry K."/>
            <person name="Grigoriev I.V."/>
            <person name="Gunde-Cimerman N."/>
        </authorList>
    </citation>
    <scope>NUCLEOTIDE SEQUENCE [LARGE SCALE GENOMIC DNA]</scope>
    <source>
        <strain evidence="9 10">EXF-2481</strain>
    </source>
</reference>
<evidence type="ECO:0000256" key="1">
    <source>
        <dbReference type="ARBA" id="ARBA00007265"/>
    </source>
</evidence>
<evidence type="ECO:0000313" key="9">
    <source>
        <dbReference type="EMBL" id="KEQ96642.1"/>
    </source>
</evidence>
<dbReference type="Pfam" id="PF10521">
    <property type="entry name" value="Tti2"/>
    <property type="match status" value="1"/>
</dbReference>
<dbReference type="Gene3D" id="1.10.3090.10">
    <property type="entry name" value="cca-adding enzyme, domain 2"/>
    <property type="match status" value="1"/>
</dbReference>
<dbReference type="InterPro" id="IPR032828">
    <property type="entry name" value="PolyA_RNA-bd"/>
</dbReference>
<dbReference type="GO" id="GO:0110078">
    <property type="term" value="C:TTT Hsp90 cochaperone complex"/>
    <property type="evidence" value="ECO:0007669"/>
    <property type="project" value="InterPro"/>
</dbReference>
<dbReference type="GO" id="GO:0000166">
    <property type="term" value="F:nucleotide binding"/>
    <property type="evidence" value="ECO:0007669"/>
    <property type="project" value="UniProtKB-KW"/>
</dbReference>
<dbReference type="PANTHER" id="PTHR13734:SF5">
    <property type="entry name" value="CCA TRNA NUCLEOTIDYLTRANSFERASE, MITOCHONDRIAL"/>
    <property type="match status" value="1"/>
</dbReference>
<evidence type="ECO:0000256" key="2">
    <source>
        <dbReference type="ARBA" id="ARBA00022679"/>
    </source>
</evidence>
<evidence type="ECO:0000259" key="8">
    <source>
        <dbReference type="Pfam" id="PF12627"/>
    </source>
</evidence>
<dbReference type="InParanoid" id="A0A074YRF0"/>
<gene>
    <name evidence="9" type="ORF">AUEXF2481DRAFT_4115</name>
</gene>
<dbReference type="Pfam" id="PF12627">
    <property type="entry name" value="PolyA_pol_RNAbd"/>
    <property type="match status" value="1"/>
</dbReference>
<dbReference type="SUPFAM" id="SSF81891">
    <property type="entry name" value="Poly A polymerase C-terminal region-like"/>
    <property type="match status" value="1"/>
</dbReference>
<proteinExistence type="inferred from homology"/>
<evidence type="ECO:0000313" key="10">
    <source>
        <dbReference type="Proteomes" id="UP000030641"/>
    </source>
</evidence>
<dbReference type="GO" id="GO:0052927">
    <property type="term" value="F:CC tRNA cytidylyltransferase activity"/>
    <property type="evidence" value="ECO:0007669"/>
    <property type="project" value="TreeGrafter"/>
</dbReference>
<name>A0A074YRF0_AURSE</name>
<sequence length="875" mass="98099">MSTTSRVLELTEVEENLRTLLIDVAEYIDNSPGHVSESQVPLPDELARQPLVLRWTGGWVRDKLLGVASHDIDVAINKMTGFQFGLRLKEYLEIPGNPEKYGLEGVASNDAQSKKAESGKSKIVGGLHKIEANPEKSKHLETVTTKILGLDIDLVNLRKETYSDDSRNPQMEFGTPEEDALRRDATVNAMFYNINTREIEDFTGKGHNDMASNIIRTPLEPYQTFKDDPLRVLRLIRFASRLNYTIEPEARNWMKDDEIKSALQAKISRERVGVELEKMLRGPDPLMALNLIDQLTLYSTIFSDPAQDQSKVFTPDTDNWNVVVNFVQDILSSKASEILVRNDEERFLVWLLSALVPYRDAPSPPTVEGKKPPPPTASTVAREGIKATNNMCTVITNSVKNHSEISMMVSDSNGRKRPAREELGMAIRRWGSTWRSQTAFALLVNVADEPSAAKSHLSAFTNFLEFVRELDLLEVYALKPILDGKALTKALGVPTGPWMKDALDVVMRWQLRNPGKKDTSEAIEQVRIAREQSPTPGELTSDLMTYFLQLTIRPLFAKTQTQQVTSQGRKVQTTVLPKKFERTQDEVTWKGRDSYALDLLRWAIAVADAGLVEKNWHAIVPPLLSMLDDIDTEYKAQGCELLKLLLDKTPPTLLKRTGLGDVFEEALMPCLGYLPTLTPEDQSARLLSVAYPALLSLSAVLEDSSTIQNKQEPSQRIKLLDALIRKGILMTFTYCPEHAKITAATTTYLSAILNALGLDSIKHLPFILPMLSSILTNPFITASPPLLLSSVKAVQAVVLNTWPRLYVHKTEILKCVSVPWIRMQEDVSGKDFDIVKEESIIVVQMLRDALSSDELEKDIEELIKVDKRLEGLFSD</sequence>
<dbReference type="GO" id="GO:0052929">
    <property type="term" value="F:ATP:3'-cytidine-cytidine-tRNA adenylyltransferase activity"/>
    <property type="evidence" value="ECO:0007669"/>
    <property type="project" value="TreeGrafter"/>
</dbReference>
<dbReference type="RefSeq" id="XP_013344847.1">
    <property type="nucleotide sequence ID" value="XM_013489393.1"/>
</dbReference>
<dbReference type="GO" id="GO:0003723">
    <property type="term" value="F:RNA binding"/>
    <property type="evidence" value="ECO:0007669"/>
    <property type="project" value="UniProtKB-KW"/>
</dbReference>
<keyword evidence="2 6" id="KW-0808">Transferase</keyword>
<dbReference type="GeneID" id="25366795"/>
<evidence type="ECO:0000256" key="5">
    <source>
        <dbReference type="ARBA" id="ARBA00034736"/>
    </source>
</evidence>
<dbReference type="SUPFAM" id="SSF81301">
    <property type="entry name" value="Nucleotidyltransferase"/>
    <property type="match status" value="1"/>
</dbReference>
<comment type="similarity">
    <text evidence="5">Belongs to the TTI2 family.</text>
</comment>
<dbReference type="AlphaFoldDB" id="A0A074YRF0"/>
<evidence type="ECO:0000256" key="3">
    <source>
        <dbReference type="ARBA" id="ARBA00022741"/>
    </source>
</evidence>
<dbReference type="CDD" id="cd05398">
    <property type="entry name" value="NT_ClassII-CCAase"/>
    <property type="match status" value="1"/>
</dbReference>
<dbReference type="EMBL" id="KL584756">
    <property type="protein sequence ID" value="KEQ96642.1"/>
    <property type="molecule type" value="Genomic_DNA"/>
</dbReference>
<dbReference type="GO" id="GO:0001680">
    <property type="term" value="P:tRNA 3'-terminal CCA addition"/>
    <property type="evidence" value="ECO:0007669"/>
    <property type="project" value="UniProtKB-ARBA"/>
</dbReference>
<keyword evidence="4 6" id="KW-0694">RNA-binding</keyword>
<dbReference type="Gene3D" id="3.30.460.10">
    <property type="entry name" value="Beta Polymerase, domain 2"/>
    <property type="match status" value="1"/>
</dbReference>
<dbReference type="HOGENOM" id="CLU_011026_0_0_1"/>
<dbReference type="FunFam" id="3.30.460.10:FF:000019">
    <property type="entry name" value="tRNA nucleotidyltransferase cca2"/>
    <property type="match status" value="1"/>
</dbReference>
<feature type="domain" description="tRNA nucleotidyltransferase/poly(A) polymerase RNA and SrmB- binding" evidence="8">
    <location>
        <begin position="243"/>
        <end position="305"/>
    </location>
</feature>
<dbReference type="OrthoDB" id="445712at2759"/>
<dbReference type="InterPro" id="IPR018870">
    <property type="entry name" value="Tti2"/>
</dbReference>
<feature type="domain" description="Poly A polymerase head" evidence="7">
    <location>
        <begin position="135"/>
        <end position="216"/>
    </location>
</feature>
<protein>
    <recommendedName>
        <fullName evidence="11">Poly A polymerase head domain-containing protein</fullName>
    </recommendedName>
</protein>
<dbReference type="FunCoup" id="A0A074YRF0">
    <property type="interactions" value="137"/>
</dbReference>
<dbReference type="STRING" id="1043005.A0A074YRF0"/>
<comment type="similarity">
    <text evidence="1 6">Belongs to the tRNA nucleotidyltransferase/poly(A) polymerase family.</text>
</comment>
<dbReference type="Pfam" id="PF01743">
    <property type="entry name" value="PolyA_pol"/>
    <property type="match status" value="1"/>
</dbReference>
<keyword evidence="3" id="KW-0547">Nucleotide-binding</keyword>
<evidence type="ECO:0000259" key="7">
    <source>
        <dbReference type="Pfam" id="PF01743"/>
    </source>
</evidence>
<dbReference type="SUPFAM" id="SSF48371">
    <property type="entry name" value="ARM repeat"/>
    <property type="match status" value="1"/>
</dbReference>
<dbReference type="GO" id="GO:0005739">
    <property type="term" value="C:mitochondrion"/>
    <property type="evidence" value="ECO:0007669"/>
    <property type="project" value="UniProtKB-ARBA"/>
</dbReference>
<dbReference type="InterPro" id="IPR002646">
    <property type="entry name" value="PolA_pol_head_dom"/>
</dbReference>
<keyword evidence="10" id="KW-1185">Reference proteome</keyword>
<dbReference type="Proteomes" id="UP000030641">
    <property type="component" value="Unassembled WGS sequence"/>
</dbReference>
<dbReference type="PANTHER" id="PTHR13734">
    <property type="entry name" value="TRNA-NUCLEOTIDYLTRANSFERASE"/>
    <property type="match status" value="1"/>
</dbReference>
<dbReference type="OMA" id="TKPGPWM"/>
<dbReference type="InterPro" id="IPR016024">
    <property type="entry name" value="ARM-type_fold"/>
</dbReference>
<accession>A0A074YRF0</accession>
<dbReference type="InterPro" id="IPR043519">
    <property type="entry name" value="NT_sf"/>
</dbReference>
<organism evidence="9 10">
    <name type="scientific">Aureobasidium subglaciale (strain EXF-2481)</name>
    <name type="common">Aureobasidium pullulans var. subglaciale</name>
    <dbReference type="NCBI Taxonomy" id="1043005"/>
    <lineage>
        <taxon>Eukaryota</taxon>
        <taxon>Fungi</taxon>
        <taxon>Dikarya</taxon>
        <taxon>Ascomycota</taxon>
        <taxon>Pezizomycotina</taxon>
        <taxon>Dothideomycetes</taxon>
        <taxon>Dothideomycetidae</taxon>
        <taxon>Dothideales</taxon>
        <taxon>Saccotheciaceae</taxon>
        <taxon>Aureobasidium</taxon>
    </lineage>
</organism>